<keyword evidence="1" id="KW-0732">Signal</keyword>
<dbReference type="Proteomes" id="UP000663671">
    <property type="component" value="Chromosome 3"/>
</dbReference>
<evidence type="ECO:0000256" key="1">
    <source>
        <dbReference type="SAM" id="SignalP"/>
    </source>
</evidence>
<dbReference type="EMBL" id="CP069115">
    <property type="protein sequence ID" value="QSS65086.1"/>
    <property type="molecule type" value="Genomic_DNA"/>
</dbReference>
<evidence type="ECO:0000313" key="3">
    <source>
        <dbReference type="Proteomes" id="UP000663671"/>
    </source>
</evidence>
<accession>A0A8A1MF13</accession>
<name>A0A8A1MF13_AJECA</name>
<sequence>MQLSFASGLMMLAAACVASPAPATEPAARAAADKIPGPYDYPGPYDFLGEATGPWEWCAPKVYCQFDKDCSAQEDCKKKAGGRGDLARCGWGVWPQSCWTWT</sequence>
<gene>
    <name evidence="2" type="ORF">I7I51_05927</name>
</gene>
<reference evidence="2" key="1">
    <citation type="submission" date="2021-01" db="EMBL/GenBank/DDBJ databases">
        <title>Chromosome-level genome assembly of a human fungal pathogen reveals clustering of transcriptionally co-regulated genes.</title>
        <authorList>
            <person name="Voorhies M."/>
            <person name="Cohen S."/>
            <person name="Shea T.P."/>
            <person name="Petrus S."/>
            <person name="Munoz J.F."/>
            <person name="Poplawski S."/>
            <person name="Goldman W.E."/>
            <person name="Michael T."/>
            <person name="Cuomo C.A."/>
            <person name="Sil A."/>
            <person name="Beyhan S."/>
        </authorList>
    </citation>
    <scope>NUCLEOTIDE SEQUENCE</scope>
    <source>
        <strain evidence="2">WU24</strain>
    </source>
</reference>
<evidence type="ECO:0000313" key="2">
    <source>
        <dbReference type="EMBL" id="QSS65086.1"/>
    </source>
</evidence>
<feature type="chain" id="PRO_5034419104" evidence="1">
    <location>
        <begin position="19"/>
        <end position="102"/>
    </location>
</feature>
<dbReference type="VEuPathDB" id="FungiDB:I7I51_05927"/>
<dbReference type="AlphaFoldDB" id="A0A8A1MF13"/>
<protein>
    <submittedName>
        <fullName evidence="2">Uncharacterized protein</fullName>
    </submittedName>
</protein>
<proteinExistence type="predicted"/>
<feature type="signal peptide" evidence="1">
    <location>
        <begin position="1"/>
        <end position="18"/>
    </location>
</feature>
<organism evidence="2 3">
    <name type="scientific">Ajellomyces capsulatus</name>
    <name type="common">Darling's disease fungus</name>
    <name type="synonym">Histoplasma capsulatum</name>
    <dbReference type="NCBI Taxonomy" id="5037"/>
    <lineage>
        <taxon>Eukaryota</taxon>
        <taxon>Fungi</taxon>
        <taxon>Dikarya</taxon>
        <taxon>Ascomycota</taxon>
        <taxon>Pezizomycotina</taxon>
        <taxon>Eurotiomycetes</taxon>
        <taxon>Eurotiomycetidae</taxon>
        <taxon>Onygenales</taxon>
        <taxon>Ajellomycetaceae</taxon>
        <taxon>Histoplasma</taxon>
    </lineage>
</organism>